<comment type="caution">
    <text evidence="12">The sequence shown here is derived from an EMBL/GenBank/DDBJ whole genome shotgun (WGS) entry which is preliminary data.</text>
</comment>
<accession>A0A841L2S7</accession>
<dbReference type="PROSITE" id="PS00395">
    <property type="entry name" value="ALANINE_RACEMASE"/>
    <property type="match status" value="1"/>
</dbReference>
<keyword evidence="5 7" id="KW-0663">Pyridoxal phosphate</keyword>
<keyword evidence="13" id="KW-1185">Reference proteome</keyword>
<comment type="function">
    <text evidence="7">Catalyzes the interconversion of L-alanine and D-alanine. May also act on other amino acids.</text>
</comment>
<comment type="catalytic activity">
    <reaction evidence="1 7">
        <text>L-alanine = D-alanine</text>
        <dbReference type="Rhea" id="RHEA:20249"/>
        <dbReference type="ChEBI" id="CHEBI:57416"/>
        <dbReference type="ChEBI" id="CHEBI:57972"/>
        <dbReference type="EC" id="5.1.1.1"/>
    </reaction>
</comment>
<evidence type="ECO:0000313" key="13">
    <source>
        <dbReference type="Proteomes" id="UP000538147"/>
    </source>
</evidence>
<dbReference type="InterPro" id="IPR000821">
    <property type="entry name" value="Ala_racemase"/>
</dbReference>
<dbReference type="InterPro" id="IPR020622">
    <property type="entry name" value="Ala_racemase_pyridoxalP-BS"/>
</dbReference>
<evidence type="ECO:0000256" key="6">
    <source>
        <dbReference type="ARBA" id="ARBA00023235"/>
    </source>
</evidence>
<dbReference type="UniPathway" id="UPA00042">
    <property type="reaction ID" value="UER00497"/>
</dbReference>
<dbReference type="Pfam" id="PF01168">
    <property type="entry name" value="Ala_racemase_N"/>
    <property type="match status" value="1"/>
</dbReference>
<feature type="signal peptide" evidence="10">
    <location>
        <begin position="1"/>
        <end position="15"/>
    </location>
</feature>
<evidence type="ECO:0000256" key="2">
    <source>
        <dbReference type="ARBA" id="ARBA00001933"/>
    </source>
</evidence>
<dbReference type="SUPFAM" id="SSF51419">
    <property type="entry name" value="PLP-binding barrel"/>
    <property type="match status" value="1"/>
</dbReference>
<evidence type="ECO:0000256" key="7">
    <source>
        <dbReference type="HAMAP-Rule" id="MF_01201"/>
    </source>
</evidence>
<feature type="modified residue" description="N6-(pyridoxal phosphate)lysine" evidence="7 8">
    <location>
        <position position="35"/>
    </location>
</feature>
<dbReference type="Pfam" id="PF00842">
    <property type="entry name" value="Ala_racemase_C"/>
    <property type="match status" value="1"/>
</dbReference>
<dbReference type="Gene3D" id="3.20.20.10">
    <property type="entry name" value="Alanine racemase"/>
    <property type="match status" value="1"/>
</dbReference>
<evidence type="ECO:0000259" key="11">
    <source>
        <dbReference type="SMART" id="SM01005"/>
    </source>
</evidence>
<keyword evidence="6 7" id="KW-0413">Isomerase</keyword>
<dbReference type="InterPro" id="IPR029066">
    <property type="entry name" value="PLP-binding_barrel"/>
</dbReference>
<dbReference type="Gene3D" id="2.40.37.10">
    <property type="entry name" value="Lyase, Ornithine Decarboxylase, Chain A, domain 1"/>
    <property type="match status" value="1"/>
</dbReference>
<evidence type="ECO:0000256" key="3">
    <source>
        <dbReference type="ARBA" id="ARBA00007880"/>
    </source>
</evidence>
<dbReference type="GO" id="GO:0030170">
    <property type="term" value="F:pyridoxal phosphate binding"/>
    <property type="evidence" value="ECO:0007669"/>
    <property type="project" value="UniProtKB-UniRule"/>
</dbReference>
<dbReference type="GO" id="GO:0030632">
    <property type="term" value="P:D-alanine biosynthetic process"/>
    <property type="evidence" value="ECO:0007669"/>
    <property type="project" value="UniProtKB-UniRule"/>
</dbReference>
<feature type="active site" description="Proton acceptor; specific for D-alanine" evidence="7">
    <location>
        <position position="35"/>
    </location>
</feature>
<evidence type="ECO:0000256" key="1">
    <source>
        <dbReference type="ARBA" id="ARBA00000316"/>
    </source>
</evidence>
<dbReference type="AlphaFoldDB" id="A0A841L2S7"/>
<gene>
    <name evidence="12" type="ORF">FHS79_001293</name>
</gene>
<name>A0A841L2S7_9SPHN</name>
<dbReference type="Proteomes" id="UP000538147">
    <property type="component" value="Unassembled WGS sequence"/>
</dbReference>
<dbReference type="CDD" id="cd00430">
    <property type="entry name" value="PLPDE_III_AR"/>
    <property type="match status" value="1"/>
</dbReference>
<keyword evidence="10" id="KW-0732">Signal</keyword>
<dbReference type="InterPro" id="IPR011079">
    <property type="entry name" value="Ala_racemase_C"/>
</dbReference>
<dbReference type="PANTHER" id="PTHR30511">
    <property type="entry name" value="ALANINE RACEMASE"/>
    <property type="match status" value="1"/>
</dbReference>
<proteinExistence type="inferred from homology"/>
<evidence type="ECO:0000256" key="5">
    <source>
        <dbReference type="ARBA" id="ARBA00022898"/>
    </source>
</evidence>
<comment type="similarity">
    <text evidence="3 7">Belongs to the alanine racemase family.</text>
</comment>
<feature type="domain" description="Alanine racemase C-terminal" evidence="11">
    <location>
        <begin position="218"/>
        <end position="339"/>
    </location>
</feature>
<dbReference type="EMBL" id="JACIIV010000008">
    <property type="protein sequence ID" value="MBB6227129.1"/>
    <property type="molecule type" value="Genomic_DNA"/>
</dbReference>
<dbReference type="PRINTS" id="PR00992">
    <property type="entry name" value="ALARACEMASE"/>
</dbReference>
<dbReference type="NCBIfam" id="TIGR00492">
    <property type="entry name" value="alr"/>
    <property type="match status" value="1"/>
</dbReference>
<sequence>MAFAARLLISLEAVAANWRLLAAASGRATTGAAIKADGYGLGARPMLDTLAKAGARDFFVASWAEAAALGAMPAGARLAVLHGITPAEMATAQALGPDVRPVLNTPAQVALWRQTGRPADVMIDTGINRLGLADTALLQGMTIDTLHSHLACAETPAHAMNRAQLAAFHAVPNPARRRALANSAGIALGPDWHFDLTRPGIGLYGGGPSAMRDRLLPVVAIEAPILQLRDVPAGASVGYGASFIAARPTRVAITALGYADGYPRAMATFGSARVAGVACPLIGRVSMDLTAFDVTDAPPLAEGDWLSVDFDVGAAAAQCNRAEYELLTGLGRRYARVYT</sequence>
<evidence type="ECO:0000313" key="12">
    <source>
        <dbReference type="EMBL" id="MBB6227129.1"/>
    </source>
</evidence>
<dbReference type="InterPro" id="IPR009006">
    <property type="entry name" value="Ala_racemase/Decarboxylase_C"/>
</dbReference>
<dbReference type="GO" id="GO:0008784">
    <property type="term" value="F:alanine racemase activity"/>
    <property type="evidence" value="ECO:0007669"/>
    <property type="project" value="UniProtKB-UniRule"/>
</dbReference>
<dbReference type="InterPro" id="IPR001608">
    <property type="entry name" value="Ala_racemase_N"/>
</dbReference>
<comment type="pathway">
    <text evidence="7">Amino-acid biosynthesis; D-alanine biosynthesis; D-alanine from L-alanine: step 1/1.</text>
</comment>
<feature type="active site" description="Proton acceptor; specific for L-alanine" evidence="7">
    <location>
        <position position="239"/>
    </location>
</feature>
<feature type="chain" id="PRO_5032649613" description="Alanine racemase" evidence="10">
    <location>
        <begin position="16"/>
        <end position="339"/>
    </location>
</feature>
<dbReference type="EC" id="5.1.1.1" evidence="4 7"/>
<feature type="binding site" evidence="7 9">
    <location>
        <position position="287"/>
    </location>
    <ligand>
        <name>substrate</name>
    </ligand>
</feature>
<dbReference type="PANTHER" id="PTHR30511:SF0">
    <property type="entry name" value="ALANINE RACEMASE, CATABOLIC-RELATED"/>
    <property type="match status" value="1"/>
</dbReference>
<evidence type="ECO:0000256" key="4">
    <source>
        <dbReference type="ARBA" id="ARBA00013089"/>
    </source>
</evidence>
<evidence type="ECO:0000256" key="10">
    <source>
        <dbReference type="SAM" id="SignalP"/>
    </source>
</evidence>
<reference evidence="12 13" key="1">
    <citation type="submission" date="2020-08" db="EMBL/GenBank/DDBJ databases">
        <title>Genomic Encyclopedia of Type Strains, Phase IV (KMG-IV): sequencing the most valuable type-strain genomes for metagenomic binning, comparative biology and taxonomic classification.</title>
        <authorList>
            <person name="Goeker M."/>
        </authorList>
    </citation>
    <scope>NUCLEOTIDE SEQUENCE [LARGE SCALE GENOMIC DNA]</scope>
    <source>
        <strain evidence="12 13">DSM 102189</strain>
    </source>
</reference>
<dbReference type="GO" id="GO:0005829">
    <property type="term" value="C:cytosol"/>
    <property type="evidence" value="ECO:0007669"/>
    <property type="project" value="TreeGrafter"/>
</dbReference>
<evidence type="ECO:0000256" key="9">
    <source>
        <dbReference type="PIRSR" id="PIRSR600821-52"/>
    </source>
</evidence>
<dbReference type="SMART" id="SM01005">
    <property type="entry name" value="Ala_racemase_C"/>
    <property type="match status" value="1"/>
</dbReference>
<protein>
    <recommendedName>
        <fullName evidence="4 7">Alanine racemase</fullName>
        <ecNumber evidence="4 7">5.1.1.1</ecNumber>
    </recommendedName>
</protein>
<dbReference type="SUPFAM" id="SSF50621">
    <property type="entry name" value="Alanine racemase C-terminal domain-like"/>
    <property type="match status" value="1"/>
</dbReference>
<organism evidence="12 13">
    <name type="scientific">Polymorphobacter multimanifer</name>
    <dbReference type="NCBI Taxonomy" id="1070431"/>
    <lineage>
        <taxon>Bacteria</taxon>
        <taxon>Pseudomonadati</taxon>
        <taxon>Pseudomonadota</taxon>
        <taxon>Alphaproteobacteria</taxon>
        <taxon>Sphingomonadales</taxon>
        <taxon>Sphingosinicellaceae</taxon>
        <taxon>Polymorphobacter</taxon>
    </lineage>
</organism>
<comment type="cofactor">
    <cofactor evidence="2 7 8">
        <name>pyridoxal 5'-phosphate</name>
        <dbReference type="ChEBI" id="CHEBI:597326"/>
    </cofactor>
</comment>
<dbReference type="RefSeq" id="WP_184197129.1">
    <property type="nucleotide sequence ID" value="NZ_JACIIV010000008.1"/>
</dbReference>
<evidence type="ECO:0000256" key="8">
    <source>
        <dbReference type="PIRSR" id="PIRSR600821-50"/>
    </source>
</evidence>
<dbReference type="HAMAP" id="MF_01201">
    <property type="entry name" value="Ala_racemase"/>
    <property type="match status" value="1"/>
</dbReference>
<feature type="binding site" evidence="7 9">
    <location>
        <position position="129"/>
    </location>
    <ligand>
        <name>substrate</name>
    </ligand>
</feature>